<evidence type="ECO:0008006" key="4">
    <source>
        <dbReference type="Google" id="ProtNLM"/>
    </source>
</evidence>
<evidence type="ECO:0000313" key="2">
    <source>
        <dbReference type="EMBL" id="GGT94097.1"/>
    </source>
</evidence>
<dbReference type="Proteomes" id="UP000646776">
    <property type="component" value="Unassembled WGS sequence"/>
</dbReference>
<comment type="caution">
    <text evidence="2">The sequence shown here is derived from an EMBL/GenBank/DDBJ whole genome shotgun (WGS) entry which is preliminary data.</text>
</comment>
<keyword evidence="1" id="KW-0472">Membrane</keyword>
<feature type="transmembrane region" description="Helical" evidence="1">
    <location>
        <begin position="32"/>
        <end position="51"/>
    </location>
</feature>
<accession>A0A918HSB2</accession>
<keyword evidence="3" id="KW-1185">Reference proteome</keyword>
<protein>
    <recommendedName>
        <fullName evidence="4">DUF485 domain-containing protein</fullName>
    </recommendedName>
</protein>
<proteinExistence type="predicted"/>
<dbReference type="AlphaFoldDB" id="A0A918HSB2"/>
<reference evidence="2" key="1">
    <citation type="journal article" date="2014" name="Int. J. Syst. Evol. Microbiol.">
        <title>Complete genome sequence of Corynebacterium casei LMG S-19264T (=DSM 44701T), isolated from a smear-ripened cheese.</title>
        <authorList>
            <consortium name="US DOE Joint Genome Institute (JGI-PGF)"/>
            <person name="Walter F."/>
            <person name="Albersmeier A."/>
            <person name="Kalinowski J."/>
            <person name="Ruckert C."/>
        </authorList>
    </citation>
    <scope>NUCLEOTIDE SEQUENCE</scope>
    <source>
        <strain evidence="2">JCM 4125</strain>
    </source>
</reference>
<evidence type="ECO:0000256" key="1">
    <source>
        <dbReference type="SAM" id="Phobius"/>
    </source>
</evidence>
<evidence type="ECO:0000313" key="3">
    <source>
        <dbReference type="Proteomes" id="UP000646776"/>
    </source>
</evidence>
<gene>
    <name evidence="2" type="ORF">GCM10010226_84890</name>
</gene>
<dbReference type="EMBL" id="BMSA01000044">
    <property type="protein sequence ID" value="GGT94097.1"/>
    <property type="molecule type" value="Genomic_DNA"/>
</dbReference>
<keyword evidence="1" id="KW-0812">Transmembrane</keyword>
<sequence>MVWRAARASRYTDTEEGREALRRDACRGPRRAAALVTGGIFAVFLLLSAFAPGAMTAPLPGGGVPAGVMAGLLHPPFTVAVLWWYERTAGRREREVAR</sequence>
<dbReference type="Pfam" id="PF04341">
    <property type="entry name" value="DUF485"/>
    <property type="match status" value="1"/>
</dbReference>
<feature type="transmembrane region" description="Helical" evidence="1">
    <location>
        <begin position="63"/>
        <end position="85"/>
    </location>
</feature>
<name>A0A918HSB2_9ACTN</name>
<dbReference type="InterPro" id="IPR007436">
    <property type="entry name" value="DUF485"/>
</dbReference>
<keyword evidence="1" id="KW-1133">Transmembrane helix</keyword>
<dbReference type="RefSeq" id="WP_189717958.1">
    <property type="nucleotide sequence ID" value="NZ_BMSA01000044.1"/>
</dbReference>
<reference evidence="2" key="2">
    <citation type="submission" date="2020-09" db="EMBL/GenBank/DDBJ databases">
        <authorList>
            <person name="Sun Q."/>
            <person name="Ohkuma M."/>
        </authorList>
    </citation>
    <scope>NUCLEOTIDE SEQUENCE</scope>
    <source>
        <strain evidence="2">JCM 4125</strain>
    </source>
</reference>
<organism evidence="2 3">
    <name type="scientific">Streptomyces phaeofaciens</name>
    <dbReference type="NCBI Taxonomy" id="68254"/>
    <lineage>
        <taxon>Bacteria</taxon>
        <taxon>Bacillati</taxon>
        <taxon>Actinomycetota</taxon>
        <taxon>Actinomycetes</taxon>
        <taxon>Kitasatosporales</taxon>
        <taxon>Streptomycetaceae</taxon>
        <taxon>Streptomyces</taxon>
    </lineage>
</organism>